<evidence type="ECO:0000313" key="1">
    <source>
        <dbReference type="EMBL" id="MDQ1022473.1"/>
    </source>
</evidence>
<reference evidence="1 2" key="1">
    <citation type="submission" date="2023-07" db="EMBL/GenBank/DDBJ databases">
        <title>Comparative genomics of wheat-associated soil bacteria to identify genetic determinants of phenazine resistance.</title>
        <authorList>
            <person name="Mouncey N."/>
        </authorList>
    </citation>
    <scope>NUCLEOTIDE SEQUENCE [LARGE SCALE GENOMIC DNA]</scope>
    <source>
        <strain evidence="1 2">V2I4</strain>
    </source>
</reference>
<evidence type="ECO:0000313" key="2">
    <source>
        <dbReference type="Proteomes" id="UP001230328"/>
    </source>
</evidence>
<organism evidence="1 2">
    <name type="scientific">Streptomyces umbrinus</name>
    <dbReference type="NCBI Taxonomy" id="67370"/>
    <lineage>
        <taxon>Bacteria</taxon>
        <taxon>Bacillati</taxon>
        <taxon>Actinomycetota</taxon>
        <taxon>Actinomycetes</taxon>
        <taxon>Kitasatosporales</taxon>
        <taxon>Streptomycetaceae</taxon>
        <taxon>Streptomyces</taxon>
        <taxon>Streptomyces phaeochromogenes group</taxon>
    </lineage>
</organism>
<comment type="caution">
    <text evidence="1">The sequence shown here is derived from an EMBL/GenBank/DDBJ whole genome shotgun (WGS) entry which is preliminary data.</text>
</comment>
<accession>A0ABU0SFZ0</accession>
<dbReference type="Proteomes" id="UP001230328">
    <property type="component" value="Unassembled WGS sequence"/>
</dbReference>
<sequence>MPLREGRLAALQRIGGRLMRRLRTVLRRLTYTAFGSGQCSECGAWLDGWDGGVCGACA</sequence>
<proteinExistence type="predicted"/>
<protein>
    <recommendedName>
        <fullName evidence="3">ComF family protein</fullName>
    </recommendedName>
</protein>
<name>A0ABU0SFZ0_9ACTN</name>
<keyword evidence="2" id="KW-1185">Reference proteome</keyword>
<gene>
    <name evidence="1" type="ORF">QF035_000055</name>
</gene>
<evidence type="ECO:0008006" key="3">
    <source>
        <dbReference type="Google" id="ProtNLM"/>
    </source>
</evidence>
<dbReference type="EMBL" id="JAUSZI010000001">
    <property type="protein sequence ID" value="MDQ1022473.1"/>
    <property type="molecule type" value="Genomic_DNA"/>
</dbReference>